<dbReference type="OrthoDB" id="8200958at2"/>
<accession>A0A2M8QWW5</accession>
<dbReference type="Proteomes" id="UP000231194">
    <property type="component" value="Unassembled WGS sequence"/>
</dbReference>
<protein>
    <submittedName>
        <fullName evidence="1">Uncharacterized protein</fullName>
    </submittedName>
</protein>
<evidence type="ECO:0000313" key="2">
    <source>
        <dbReference type="Proteomes" id="UP000231194"/>
    </source>
</evidence>
<evidence type="ECO:0000313" key="1">
    <source>
        <dbReference type="EMBL" id="PJG50037.1"/>
    </source>
</evidence>
<dbReference type="RefSeq" id="WP_100236896.1">
    <property type="nucleotide sequence ID" value="NZ_PGVG01000087.1"/>
</dbReference>
<dbReference type="EMBL" id="PGVG01000087">
    <property type="protein sequence ID" value="PJG50037.1"/>
    <property type="molecule type" value="Genomic_DNA"/>
</dbReference>
<gene>
    <name evidence="1" type="ORF">CVM73_38535</name>
</gene>
<comment type="caution">
    <text evidence="1">The sequence shown here is derived from an EMBL/GenBank/DDBJ whole genome shotgun (WGS) entry which is preliminary data.</text>
</comment>
<name>A0A2M8QWW5_9BRAD</name>
<proteinExistence type="predicted"/>
<keyword evidence="2" id="KW-1185">Reference proteome</keyword>
<dbReference type="AlphaFoldDB" id="A0A2M8QWW5"/>
<reference evidence="1 2" key="1">
    <citation type="submission" date="2017-11" db="EMBL/GenBank/DDBJ databases">
        <title>Bradyrhizobium forestalis sp. nov., an efficient nitrogen-fixing bacterium isolated from nodules of forest legume species in the Amazon.</title>
        <authorList>
            <person name="Costa E.M."/>
            <person name="Guimaraes A."/>
            <person name="Carvalho T.S."/>
            <person name="Rodrigues T.L."/>
            <person name="Ribeiro P.R.A."/>
            <person name="Lebbe L."/>
            <person name="Willems A."/>
            <person name="Moreira F.M.S."/>
        </authorList>
    </citation>
    <scope>NUCLEOTIDE SEQUENCE [LARGE SCALE GENOMIC DNA]</scope>
    <source>
        <strain evidence="1 2">INPA54B</strain>
    </source>
</reference>
<sequence length="338" mass="38860">MATEPKHFTKLSDAELRNRQLEIDDPHHQANLVNHIPEGVSPVRILNVYRFSKYPAEKAYCSKCEARRHRDGFTVELDDGSVAILGSKCGADLWGQSWHDIAADFGIELERAGIIIGFSRILPELKAVITALEKWRPTIRTVAKNQRQFQGVMPETFRRLRNAAVRVDRALMVHQQVRDLIKEAEYERRYGNAPSTPFYVMHERKVHELQGYAFFEHSNIEVLYDLALQDLAAAVEVGSNTQLHSQHKLRMHRAKLGDAMERLERVASAVRAVQLFYASDNLVRVAHWIERDMPGEEFEVGDHALTNLHSGRTVRMPQDYRMVDIEPARRLKKLSHGR</sequence>
<organism evidence="1 2">
    <name type="scientific">Bradyrhizobium forestalis</name>
    <dbReference type="NCBI Taxonomy" id="1419263"/>
    <lineage>
        <taxon>Bacteria</taxon>
        <taxon>Pseudomonadati</taxon>
        <taxon>Pseudomonadota</taxon>
        <taxon>Alphaproteobacteria</taxon>
        <taxon>Hyphomicrobiales</taxon>
        <taxon>Nitrobacteraceae</taxon>
        <taxon>Bradyrhizobium</taxon>
    </lineage>
</organism>